<comment type="similarity">
    <text evidence="1">Belongs to the glutaredoxin family.</text>
</comment>
<dbReference type="OrthoDB" id="429967at2759"/>
<evidence type="ECO:0000313" key="3">
    <source>
        <dbReference type="Proteomes" id="UP000509704"/>
    </source>
</evidence>
<dbReference type="RefSeq" id="XP_037142232.1">
    <property type="nucleotide sequence ID" value="XM_037286337.1"/>
</dbReference>
<evidence type="ECO:0000313" key="2">
    <source>
        <dbReference type="EMBL" id="QLG70504.1"/>
    </source>
</evidence>
<name>A0A7H9AWN1_ZYGMR</name>
<dbReference type="InterPro" id="IPR008554">
    <property type="entry name" value="Glutaredoxin-like"/>
</dbReference>
<protein>
    <recommendedName>
        <fullName evidence="1">Glutaredoxin-like protein</fullName>
    </recommendedName>
</protein>
<dbReference type="Proteomes" id="UP000509704">
    <property type="component" value="Chromosome 1"/>
</dbReference>
<keyword evidence="1" id="KW-0813">Transport</keyword>
<dbReference type="PANTHER" id="PTHR33558:SF1">
    <property type="entry name" value="GLUTAREDOXIN-LIKE PROTEIN C5ORF63 HOMOLOG"/>
    <property type="match status" value="1"/>
</dbReference>
<dbReference type="Gene3D" id="3.40.30.10">
    <property type="entry name" value="Glutaredoxin"/>
    <property type="match status" value="1"/>
</dbReference>
<reference evidence="2 3" key="1">
    <citation type="submission" date="2020-07" db="EMBL/GenBank/DDBJ databases">
        <title>The yeast mating-type switching endonuclease HO is a domesticated member of an unorthodox homing genetic element family.</title>
        <authorList>
            <person name="Coughlan A.Y."/>
            <person name="Lombardi L."/>
            <person name="Braun-Galleani S."/>
            <person name="Martos A.R."/>
            <person name="Galeote V."/>
            <person name="Bigey F."/>
            <person name="Dequin S."/>
            <person name="Byrne K.P."/>
            <person name="Wolfe K.H."/>
        </authorList>
    </citation>
    <scope>NUCLEOTIDE SEQUENCE [LARGE SCALE GENOMIC DNA]</scope>
    <source>
        <strain evidence="2 3">NRRL Y-6702</strain>
    </source>
</reference>
<dbReference type="SUPFAM" id="SSF52833">
    <property type="entry name" value="Thioredoxin-like"/>
    <property type="match status" value="1"/>
</dbReference>
<keyword evidence="3" id="KW-1185">Reference proteome</keyword>
<dbReference type="AlphaFoldDB" id="A0A7H9AWN1"/>
<dbReference type="InterPro" id="IPR036249">
    <property type="entry name" value="Thioredoxin-like_sf"/>
</dbReference>
<evidence type="ECO:0000256" key="1">
    <source>
        <dbReference type="RuleBase" id="RU363082"/>
    </source>
</evidence>
<organism evidence="2 3">
    <name type="scientific">Zygotorulaspora mrakii</name>
    <name type="common">Zygosaccharomyces mrakii</name>
    <dbReference type="NCBI Taxonomy" id="42260"/>
    <lineage>
        <taxon>Eukaryota</taxon>
        <taxon>Fungi</taxon>
        <taxon>Dikarya</taxon>
        <taxon>Ascomycota</taxon>
        <taxon>Saccharomycotina</taxon>
        <taxon>Saccharomycetes</taxon>
        <taxon>Saccharomycetales</taxon>
        <taxon>Saccharomycetaceae</taxon>
        <taxon>Zygotorulaspora</taxon>
    </lineage>
</organism>
<dbReference type="PANTHER" id="PTHR33558">
    <property type="entry name" value="GLUTAREDOXIN-LIKE PROTEIN C5ORF63 HOMOLOG"/>
    <property type="match status" value="1"/>
</dbReference>
<dbReference type="KEGG" id="zmk:HG535_0A04440"/>
<keyword evidence="1" id="KW-0249">Electron transport</keyword>
<dbReference type="GeneID" id="59234140"/>
<gene>
    <name evidence="2" type="ORF">HG535_0A04440</name>
</gene>
<dbReference type="EMBL" id="CP058604">
    <property type="protein sequence ID" value="QLG70504.1"/>
    <property type="molecule type" value="Genomic_DNA"/>
</dbReference>
<accession>A0A7H9AWN1</accession>
<dbReference type="Pfam" id="PF05768">
    <property type="entry name" value="Glrx-like"/>
    <property type="match status" value="1"/>
</dbReference>
<dbReference type="InterPro" id="IPR052565">
    <property type="entry name" value="Glutaredoxin-like_YDR286C"/>
</dbReference>
<sequence length="110" mass="13229">MLKLFYRGFSSSARAFDRHVVYLTLFSKNQCGLCDNFKNSMRTLLAKEEFVDRLHYRIVDIDEPRNKEWWDNYCFDVPVLHIEDANSESLYKVFHRFNDKDVSNKIKLLL</sequence>
<proteinExistence type="inferred from homology"/>